<evidence type="ECO:0000256" key="6">
    <source>
        <dbReference type="ARBA" id="ARBA00022679"/>
    </source>
</evidence>
<dbReference type="NCBIfam" id="TIGR02173">
    <property type="entry name" value="cyt_kin_arch"/>
    <property type="match status" value="1"/>
</dbReference>
<evidence type="ECO:0000256" key="5">
    <source>
        <dbReference type="ARBA" id="ARBA00022490"/>
    </source>
</evidence>
<evidence type="ECO:0000256" key="4">
    <source>
        <dbReference type="ARBA" id="ARBA00019140"/>
    </source>
</evidence>
<protein>
    <recommendedName>
        <fullName evidence="4">Cytidylate kinase</fullName>
        <ecNumber evidence="3">2.7.4.25</ecNumber>
    </recommendedName>
    <alternativeName>
        <fullName evidence="10">Cytidine monophosphate kinase</fullName>
    </alternativeName>
</protein>
<organism evidence="13 14">
    <name type="scientific">Ferroplasma acidiphilum</name>
    <dbReference type="NCBI Taxonomy" id="74969"/>
    <lineage>
        <taxon>Archaea</taxon>
        <taxon>Methanobacteriati</taxon>
        <taxon>Thermoplasmatota</taxon>
        <taxon>Thermoplasmata</taxon>
        <taxon>Thermoplasmatales</taxon>
        <taxon>Ferroplasmaceae</taxon>
        <taxon>Ferroplasma</taxon>
    </lineage>
</organism>
<dbReference type="GeneID" id="84218674"/>
<proteinExistence type="inferred from homology"/>
<dbReference type="Gene3D" id="3.40.50.300">
    <property type="entry name" value="P-loop containing nucleotide triphosphate hydrolases"/>
    <property type="match status" value="1"/>
</dbReference>
<dbReference type="RefSeq" id="WP_081141389.1">
    <property type="nucleotide sequence ID" value="NZ_CP015363.1"/>
</dbReference>
<evidence type="ECO:0000256" key="9">
    <source>
        <dbReference type="ARBA" id="ARBA00022840"/>
    </source>
</evidence>
<keyword evidence="7" id="KW-0547">Nucleotide-binding</keyword>
<dbReference type="GO" id="GO:0036431">
    <property type="term" value="F:dCMP kinase activity"/>
    <property type="evidence" value="ECO:0007669"/>
    <property type="project" value="InterPro"/>
</dbReference>
<dbReference type="AlphaFoldDB" id="A0A1V0N1Y6"/>
<evidence type="ECO:0000256" key="12">
    <source>
        <dbReference type="ARBA" id="ARBA00048478"/>
    </source>
</evidence>
<sequence length="180" mass="20986">MIITISGESGSGKTTVGKLLASSLNYKFFSGGYFFRKKAEEYNMDLIDFSNYAEHHPEIDKEEDRMIVEFMQHNDNIILESRLSGYMAYKNNINAIKIYLNTDIATRVDRLASRDKGVDRAGIMTRARSEFLRYMIFYGIDYRVFTNYDYIIDTDHISPENIVNDIVDFYNKFEPDKNKG</sequence>
<evidence type="ECO:0000313" key="13">
    <source>
        <dbReference type="EMBL" id="ARD84115.1"/>
    </source>
</evidence>
<dbReference type="EMBL" id="CP015363">
    <property type="protein sequence ID" value="ARD84115.1"/>
    <property type="molecule type" value="Genomic_DNA"/>
</dbReference>
<dbReference type="GO" id="GO:0005524">
    <property type="term" value="F:ATP binding"/>
    <property type="evidence" value="ECO:0007669"/>
    <property type="project" value="UniProtKB-KW"/>
</dbReference>
<keyword evidence="14" id="KW-1185">Reference proteome</keyword>
<dbReference type="GO" id="GO:0036430">
    <property type="term" value="F:CMP kinase activity"/>
    <property type="evidence" value="ECO:0007669"/>
    <property type="project" value="RHEA"/>
</dbReference>
<dbReference type="EC" id="2.7.4.25" evidence="3"/>
<dbReference type="InterPro" id="IPR011994">
    <property type="entry name" value="Cytidylate_kinase_dom"/>
</dbReference>
<evidence type="ECO:0000256" key="10">
    <source>
        <dbReference type="ARBA" id="ARBA00031231"/>
    </source>
</evidence>
<dbReference type="PRINTS" id="PR01100">
    <property type="entry name" value="SHIKIMTKNASE"/>
</dbReference>
<comment type="catalytic activity">
    <reaction evidence="11">
        <text>dCMP + ATP = dCDP + ADP</text>
        <dbReference type="Rhea" id="RHEA:25094"/>
        <dbReference type="ChEBI" id="CHEBI:30616"/>
        <dbReference type="ChEBI" id="CHEBI:57566"/>
        <dbReference type="ChEBI" id="CHEBI:58593"/>
        <dbReference type="ChEBI" id="CHEBI:456216"/>
        <dbReference type="EC" id="2.7.4.25"/>
    </reaction>
</comment>
<gene>
    <name evidence="13" type="ORF">FAD_0185</name>
</gene>
<dbReference type="KEGG" id="fai:FAD_0185"/>
<keyword evidence="6" id="KW-0808">Transferase</keyword>
<evidence type="ECO:0000256" key="1">
    <source>
        <dbReference type="ARBA" id="ARBA00004496"/>
    </source>
</evidence>
<evidence type="ECO:0000256" key="7">
    <source>
        <dbReference type="ARBA" id="ARBA00022741"/>
    </source>
</evidence>
<dbReference type="SUPFAM" id="SSF52540">
    <property type="entry name" value="P-loop containing nucleoside triphosphate hydrolases"/>
    <property type="match status" value="1"/>
</dbReference>
<evidence type="ECO:0000256" key="8">
    <source>
        <dbReference type="ARBA" id="ARBA00022777"/>
    </source>
</evidence>
<reference evidence="13 14" key="1">
    <citation type="submission" date="2011-10" db="EMBL/GenBank/DDBJ databases">
        <title>Metabolic and evolutionary patterns in the extreme acidophile Ferroplasma acidiphilum.</title>
        <authorList>
            <person name="Golyshina O.V."/>
            <person name="Kozyavkin S.A."/>
            <person name="Tatusov R.L."/>
            <person name="Slesarev A.I."/>
            <person name="Golyshin P.N."/>
        </authorList>
    </citation>
    <scope>NUCLEOTIDE SEQUENCE [LARGE SCALE GENOMIC DNA]</scope>
    <source>
        <strain evidence="14">Y</strain>
    </source>
</reference>
<dbReference type="OrthoDB" id="31096at2157"/>
<comment type="subcellular location">
    <subcellularLocation>
        <location evidence="1">Cytoplasm</location>
    </subcellularLocation>
</comment>
<dbReference type="STRING" id="74969.FAD_0185"/>
<dbReference type="InterPro" id="IPR027417">
    <property type="entry name" value="P-loop_NTPase"/>
</dbReference>
<dbReference type="InterPro" id="IPR011892">
    <property type="entry name" value="Cyt_kin_arch"/>
</dbReference>
<keyword evidence="8 13" id="KW-0418">Kinase</keyword>
<evidence type="ECO:0000256" key="11">
    <source>
        <dbReference type="ARBA" id="ARBA00047615"/>
    </source>
</evidence>
<name>A0A1V0N1Y6_9ARCH</name>
<dbReference type="GO" id="GO:0005737">
    <property type="term" value="C:cytoplasm"/>
    <property type="evidence" value="ECO:0007669"/>
    <property type="project" value="UniProtKB-SubCell"/>
</dbReference>
<dbReference type="CDD" id="cd02020">
    <property type="entry name" value="CMPK"/>
    <property type="match status" value="1"/>
</dbReference>
<comment type="similarity">
    <text evidence="2">Belongs to the cytidylate kinase family. Type 2 subfamily.</text>
</comment>
<evidence type="ECO:0000313" key="14">
    <source>
        <dbReference type="Proteomes" id="UP000192050"/>
    </source>
</evidence>
<evidence type="ECO:0000256" key="2">
    <source>
        <dbReference type="ARBA" id="ARBA00011005"/>
    </source>
</evidence>
<keyword evidence="9" id="KW-0067">ATP-binding</keyword>
<evidence type="ECO:0000256" key="3">
    <source>
        <dbReference type="ARBA" id="ARBA00012906"/>
    </source>
</evidence>
<dbReference type="Pfam" id="PF13189">
    <property type="entry name" value="Cytidylate_kin2"/>
    <property type="match status" value="1"/>
</dbReference>
<keyword evidence="5" id="KW-0963">Cytoplasm</keyword>
<comment type="catalytic activity">
    <reaction evidence="12">
        <text>CMP + ATP = CDP + ADP</text>
        <dbReference type="Rhea" id="RHEA:11600"/>
        <dbReference type="ChEBI" id="CHEBI:30616"/>
        <dbReference type="ChEBI" id="CHEBI:58069"/>
        <dbReference type="ChEBI" id="CHEBI:60377"/>
        <dbReference type="ChEBI" id="CHEBI:456216"/>
        <dbReference type="EC" id="2.7.4.25"/>
    </reaction>
</comment>
<dbReference type="Proteomes" id="UP000192050">
    <property type="component" value="Chromosome"/>
</dbReference>
<accession>A0A1V0N1Y6</accession>